<evidence type="ECO:0000313" key="5">
    <source>
        <dbReference type="Proteomes" id="UP001152795"/>
    </source>
</evidence>
<evidence type="ECO:0000256" key="2">
    <source>
        <dbReference type="ARBA" id="ARBA00023043"/>
    </source>
</evidence>
<protein>
    <submittedName>
        <fullName evidence="4">Mitogen-activated kinase kinase kinase 19</fullName>
    </submittedName>
</protein>
<feature type="compositionally biased region" description="Basic and acidic residues" evidence="3">
    <location>
        <begin position="377"/>
        <end position="386"/>
    </location>
</feature>
<feature type="compositionally biased region" description="Polar residues" evidence="3">
    <location>
        <begin position="927"/>
        <end position="941"/>
    </location>
</feature>
<feature type="region of interest" description="Disordered" evidence="3">
    <location>
        <begin position="765"/>
        <end position="821"/>
    </location>
</feature>
<organism evidence="4 5">
    <name type="scientific">Paramuricea clavata</name>
    <name type="common">Red gorgonian</name>
    <name type="synonym">Violescent sea-whip</name>
    <dbReference type="NCBI Taxonomy" id="317549"/>
    <lineage>
        <taxon>Eukaryota</taxon>
        <taxon>Metazoa</taxon>
        <taxon>Cnidaria</taxon>
        <taxon>Anthozoa</taxon>
        <taxon>Octocorallia</taxon>
        <taxon>Malacalcyonacea</taxon>
        <taxon>Plexauridae</taxon>
        <taxon>Paramuricea</taxon>
    </lineage>
</organism>
<feature type="compositionally biased region" description="Basic and acidic residues" evidence="3">
    <location>
        <begin position="911"/>
        <end position="926"/>
    </location>
</feature>
<dbReference type="AlphaFoldDB" id="A0A7D9HQS1"/>
<feature type="region of interest" description="Disordered" evidence="3">
    <location>
        <begin position="695"/>
        <end position="731"/>
    </location>
</feature>
<comment type="caution">
    <text evidence="4">The sequence shown here is derived from an EMBL/GenBank/DDBJ whole genome shotgun (WGS) entry which is preliminary data.</text>
</comment>
<dbReference type="SMART" id="SM00248">
    <property type="entry name" value="ANK"/>
    <property type="match status" value="6"/>
</dbReference>
<dbReference type="Proteomes" id="UP001152795">
    <property type="component" value="Unassembled WGS sequence"/>
</dbReference>
<dbReference type="InterPro" id="IPR036770">
    <property type="entry name" value="Ankyrin_rpt-contain_sf"/>
</dbReference>
<accession>A0A7D9HQS1</accession>
<dbReference type="Pfam" id="PF12796">
    <property type="entry name" value="Ank_2"/>
    <property type="match status" value="2"/>
</dbReference>
<dbReference type="OrthoDB" id="266718at2759"/>
<dbReference type="InterPro" id="IPR002110">
    <property type="entry name" value="Ankyrin_rpt"/>
</dbReference>
<feature type="compositionally biased region" description="Basic and acidic residues" evidence="3">
    <location>
        <begin position="1005"/>
        <end position="1014"/>
    </location>
</feature>
<feature type="compositionally biased region" description="Polar residues" evidence="3">
    <location>
        <begin position="898"/>
        <end position="910"/>
    </location>
</feature>
<gene>
    <name evidence="4" type="ORF">PACLA_8A043621</name>
</gene>
<evidence type="ECO:0000256" key="3">
    <source>
        <dbReference type="SAM" id="MobiDB-lite"/>
    </source>
</evidence>
<keyword evidence="5" id="KW-1185">Reference proteome</keyword>
<dbReference type="PANTHER" id="PTHR24123">
    <property type="entry name" value="ANKYRIN REPEAT-CONTAINING"/>
    <property type="match status" value="1"/>
</dbReference>
<dbReference type="PROSITE" id="PS50297">
    <property type="entry name" value="ANK_REP_REGION"/>
    <property type="match status" value="3"/>
</dbReference>
<evidence type="ECO:0000256" key="1">
    <source>
        <dbReference type="ARBA" id="ARBA00022737"/>
    </source>
</evidence>
<feature type="compositionally biased region" description="Polar residues" evidence="3">
    <location>
        <begin position="811"/>
        <end position="821"/>
    </location>
</feature>
<dbReference type="EMBL" id="CACRXK020001331">
    <property type="protein sequence ID" value="CAB3988484.1"/>
    <property type="molecule type" value="Genomic_DNA"/>
</dbReference>
<dbReference type="PROSITE" id="PS50088">
    <property type="entry name" value="ANK_REPEAT"/>
    <property type="match status" value="3"/>
</dbReference>
<keyword evidence="4" id="KW-0418">Kinase</keyword>
<evidence type="ECO:0000313" key="4">
    <source>
        <dbReference type="EMBL" id="CAB3988484.1"/>
    </source>
</evidence>
<proteinExistence type="predicted"/>
<feature type="region of interest" description="Disordered" evidence="3">
    <location>
        <begin position="980"/>
        <end position="1014"/>
    </location>
</feature>
<feature type="region of interest" description="Disordered" evidence="3">
    <location>
        <begin position="370"/>
        <end position="474"/>
    </location>
</feature>
<feature type="compositionally biased region" description="Basic and acidic residues" evidence="3">
    <location>
        <begin position="765"/>
        <end position="774"/>
    </location>
</feature>
<feature type="region of interest" description="Disordered" evidence="3">
    <location>
        <begin position="885"/>
        <end position="941"/>
    </location>
</feature>
<dbReference type="SUPFAM" id="SSF48403">
    <property type="entry name" value="Ankyrin repeat"/>
    <property type="match status" value="1"/>
</dbReference>
<name>A0A7D9HQS1_PARCT</name>
<feature type="compositionally biased region" description="Basic residues" evidence="3">
    <location>
        <begin position="387"/>
        <end position="399"/>
    </location>
</feature>
<dbReference type="Gene3D" id="1.25.40.20">
    <property type="entry name" value="Ankyrin repeat-containing domain"/>
    <property type="match status" value="3"/>
</dbReference>
<keyword evidence="1" id="KW-0677">Repeat</keyword>
<dbReference type="InterPro" id="IPR051165">
    <property type="entry name" value="Multifunctional_ANK_Repeat"/>
</dbReference>
<sequence>MDSTLKGRFPSLNQTKGKQVLSFYHDCMLRVFDNHASRKSEYLGNVLLVTARSGDVPKLCKALEKVDLTKVDFNLKERDTENTPLMVAAEHGHDQIIQILLSCGSDVTLRNAAGWTVLENAPERIAEFILGAGQPLLCQAAWQGNATVVKKLLHLNPNLNVNNTNSEGLTPLLLVTRDLDLFDKIKLNVFTENYNPTEVVSLLLHQNADCKVVDNEGRSALHLTARNHGTNARNIISLLTRKDSFDVDLRDIQDYSALHFASETGDANVLLALIDNGANVNARGPLGRTPLHMTASRGDERTSVILVEHGANVLLVDDLGFTPVDVATGSNVQLFLKEAWTEHAQRSVDSGRVKSAPVAVPVKLDHLDAPDVTNLMKNDDESEKPLKKTSKKSSKKLQGRSHSEEQTQPQPSSGLPRRTRSYSSGPSPRSKLDPIHQDILQSDEGRISPLTQKTILGRTSSSEVNLRPNKTPQTEIVPRPTAKVAVLNIDLQGHDLHGRQKSKSCSELPFTRYRVQKLSNPRACSTAAEPLNNPLSLRGRSVSALSLSSFETLPGITPEAGDEVNDGVEIMVDPSAEPQIVITPPANGSDQPTDEQCPSSPETDILNKTFNSKEKPVFWFPNNTNVRSDTNSTPKFQNSDRGFFVDWKELEIPLQKCTKCREEFKPEDLKPGTSICNMCYRESIAKDTFWVPFGSDGRKSKSGMRTAGSDDRNTRTGTQTADERKIQTGTRSSSVDDRTVCIDKETLNILRKKKLSEGCLDSEHFSQNSKERLSKTKQVLKKTLSDTSQNRNSFDCVKSSSKNREEADSVANEQESTRNSLEVNTQVQIGNDTVETNSFCGEGHKSGLMAAGSSQEIEQRRVISQNNSEKTTEAGTIQYDKTDSVSVDVDSDPEELTENSTICSSPSVNEEISKESDLKQREDTLEGTHNANKPTANTPSSKFIIKEFTKCRQTLERLRTDMMCLEKNEISADVIRRLSSQSAAEKGGKQQPATLTTKSKPVVQVRDKGGVVEQ</sequence>
<keyword evidence="4" id="KW-0808">Transferase</keyword>
<feature type="compositionally biased region" description="Polar residues" evidence="3">
    <location>
        <begin position="449"/>
        <end position="474"/>
    </location>
</feature>
<dbReference type="GO" id="GO:0016301">
    <property type="term" value="F:kinase activity"/>
    <property type="evidence" value="ECO:0007669"/>
    <property type="project" value="UniProtKB-KW"/>
</dbReference>
<reference evidence="4" key="1">
    <citation type="submission" date="2020-04" db="EMBL/GenBank/DDBJ databases">
        <authorList>
            <person name="Alioto T."/>
            <person name="Alioto T."/>
            <person name="Gomez Garrido J."/>
        </authorList>
    </citation>
    <scope>NUCLEOTIDE SEQUENCE</scope>
    <source>
        <strain evidence="4">A484AB</strain>
    </source>
</reference>
<dbReference type="PANTHER" id="PTHR24123:SF33">
    <property type="entry name" value="PROTEIN HOS4"/>
    <property type="match status" value="1"/>
</dbReference>
<keyword evidence="2" id="KW-0040">ANK repeat</keyword>
<dbReference type="Pfam" id="PF00023">
    <property type="entry name" value="Ank"/>
    <property type="match status" value="1"/>
</dbReference>